<dbReference type="PATRIC" id="fig|751945.3.peg.954"/>
<dbReference type="KEGG" id="tos:Theos_0960"/>
<dbReference type="GO" id="GO:0016779">
    <property type="term" value="F:nucleotidyltransferase activity"/>
    <property type="evidence" value="ECO:0007669"/>
    <property type="project" value="InterPro"/>
</dbReference>
<dbReference type="Gene3D" id="3.30.460.10">
    <property type="entry name" value="Beta Polymerase, domain 2"/>
    <property type="match status" value="1"/>
</dbReference>
<dbReference type="STRING" id="751945.Theos_0960"/>
<dbReference type="Proteomes" id="UP000000211">
    <property type="component" value="Chromosome"/>
</dbReference>
<dbReference type="OrthoDB" id="9813766at2"/>
<evidence type="ECO:0000259" key="1">
    <source>
        <dbReference type="Pfam" id="PF01909"/>
    </source>
</evidence>
<evidence type="ECO:0000313" key="3">
    <source>
        <dbReference type="Proteomes" id="UP000000211"/>
    </source>
</evidence>
<accession>K7QWP3</accession>
<proteinExistence type="predicted"/>
<dbReference type="PANTHER" id="PTHR37030:SF1">
    <property type="entry name" value="NUCLEOTIDYLTRANSFERASE"/>
    <property type="match status" value="1"/>
</dbReference>
<dbReference type="Pfam" id="PF01909">
    <property type="entry name" value="NTP_transf_2"/>
    <property type="match status" value="1"/>
</dbReference>
<dbReference type="HOGENOM" id="CLU_2144687_0_0_0"/>
<evidence type="ECO:0000313" key="2">
    <source>
        <dbReference type="EMBL" id="AFV76013.1"/>
    </source>
</evidence>
<keyword evidence="2" id="KW-0808">Transferase</keyword>
<dbReference type="PANTHER" id="PTHR37030">
    <property type="entry name" value="NUCLEOTIDYLTRANSFERASE"/>
    <property type="match status" value="1"/>
</dbReference>
<protein>
    <submittedName>
        <fullName evidence="2">Putative nucleotidyltransferase</fullName>
    </submittedName>
</protein>
<dbReference type="eggNOG" id="COG1708">
    <property type="taxonomic scope" value="Bacteria"/>
</dbReference>
<keyword evidence="3" id="KW-1185">Reference proteome</keyword>
<dbReference type="InterPro" id="IPR043519">
    <property type="entry name" value="NT_sf"/>
</dbReference>
<dbReference type="InterPro" id="IPR002934">
    <property type="entry name" value="Polymerase_NTP_transf_dom"/>
</dbReference>
<reference evidence="2 3" key="1">
    <citation type="journal article" date="2013" name="Genome Announc.">
        <title>Whole Genome Sequencing of Thermus oshimai JL-2 and Thermus thermophilus JL-18, Incomplete Denitrifiers from the United States Great Basin.</title>
        <authorList>
            <person name="Murugapiran S.K."/>
            <person name="Huntemann M."/>
            <person name="Wei C.L."/>
            <person name="Han J."/>
            <person name="Detter J.C."/>
            <person name="Han C.S."/>
            <person name="Erkkila T.H."/>
            <person name="Teshima H."/>
            <person name="Chen A."/>
            <person name="Kyrpides N."/>
            <person name="Mavrommatis K."/>
            <person name="Markowitz V."/>
            <person name="Szeto E."/>
            <person name="Ivanova N."/>
            <person name="Pagani I."/>
            <person name="Lam J."/>
            <person name="McDonald A.I."/>
            <person name="Dodsworth J.A."/>
            <person name="Pati A."/>
            <person name="Goodwin L."/>
            <person name="Peters L."/>
            <person name="Pitluck S."/>
            <person name="Woyke T."/>
            <person name="Hedlund B.P."/>
        </authorList>
    </citation>
    <scope>NUCLEOTIDE SEQUENCE</scope>
    <source>
        <strain evidence="2 3">JL-2</strain>
    </source>
</reference>
<feature type="domain" description="Polymerase nucleotidyl transferase" evidence="1">
    <location>
        <begin position="26"/>
        <end position="69"/>
    </location>
</feature>
<dbReference type="RefSeq" id="WP_016329204.1">
    <property type="nucleotide sequence ID" value="NC_019386.1"/>
</dbReference>
<name>K7QWP3_THEOS</name>
<gene>
    <name evidence="2" type="ORF">Theos_0960</name>
</gene>
<dbReference type="SUPFAM" id="SSF81301">
    <property type="entry name" value="Nucleotidyltransferase"/>
    <property type="match status" value="1"/>
</dbReference>
<dbReference type="CDD" id="cd05403">
    <property type="entry name" value="NT_KNTase_like"/>
    <property type="match status" value="1"/>
</dbReference>
<sequence length="112" mass="12512">MAGPLAKALAQRQRAREALLEEARAYAKRVREALGEAEVYLFGSVARGDFNLESDLDLLVVSPALPQDPLERARLLFALRQGREEPRGLLPEEFARLRAKGGLWFLEGALRL</sequence>
<dbReference type="AlphaFoldDB" id="K7QWP3"/>
<organism evidence="2 3">
    <name type="scientific">Thermus oshimai JL-2</name>
    <dbReference type="NCBI Taxonomy" id="751945"/>
    <lineage>
        <taxon>Bacteria</taxon>
        <taxon>Thermotogati</taxon>
        <taxon>Deinococcota</taxon>
        <taxon>Deinococci</taxon>
        <taxon>Thermales</taxon>
        <taxon>Thermaceae</taxon>
        <taxon>Thermus</taxon>
    </lineage>
</organism>
<dbReference type="EMBL" id="CP003249">
    <property type="protein sequence ID" value="AFV76013.1"/>
    <property type="molecule type" value="Genomic_DNA"/>
</dbReference>